<accession>A0A518HR89</accession>
<dbReference type="CDD" id="cd01174">
    <property type="entry name" value="ribokinase"/>
    <property type="match status" value="1"/>
</dbReference>
<dbReference type="PROSITE" id="PS00584">
    <property type="entry name" value="PFKB_KINASES_2"/>
    <property type="match status" value="1"/>
</dbReference>
<evidence type="ECO:0000313" key="15">
    <source>
        <dbReference type="Proteomes" id="UP000319004"/>
    </source>
</evidence>
<keyword evidence="12" id="KW-0963">Cytoplasm</keyword>
<name>A0A518HR89_9BACT</name>
<keyword evidence="6 12" id="KW-0547">Nucleotide-binding</keyword>
<feature type="domain" description="Carbohydrate kinase PfkB" evidence="13">
    <location>
        <begin position="14"/>
        <end position="305"/>
    </location>
</feature>
<evidence type="ECO:0000256" key="10">
    <source>
        <dbReference type="ARBA" id="ARBA00022958"/>
    </source>
</evidence>
<keyword evidence="15" id="KW-1185">Reference proteome</keyword>
<reference evidence="14 15" key="1">
    <citation type="submission" date="2019-03" db="EMBL/GenBank/DDBJ databases">
        <title>Deep-cultivation of Planctomycetes and their phenomic and genomic characterization uncovers novel biology.</title>
        <authorList>
            <person name="Wiegand S."/>
            <person name="Jogler M."/>
            <person name="Boedeker C."/>
            <person name="Pinto D."/>
            <person name="Vollmers J."/>
            <person name="Rivas-Marin E."/>
            <person name="Kohn T."/>
            <person name="Peeters S.H."/>
            <person name="Heuer A."/>
            <person name="Rast P."/>
            <person name="Oberbeckmann S."/>
            <person name="Bunk B."/>
            <person name="Jeske O."/>
            <person name="Meyerdierks A."/>
            <person name="Storesund J.E."/>
            <person name="Kallscheuer N."/>
            <person name="Luecker S."/>
            <person name="Lage O.M."/>
            <person name="Pohl T."/>
            <person name="Merkel B.J."/>
            <person name="Hornburger P."/>
            <person name="Mueller R.-W."/>
            <person name="Bruemmer F."/>
            <person name="Labrenz M."/>
            <person name="Spormann A.M."/>
            <person name="Op den Camp H."/>
            <person name="Overmann J."/>
            <person name="Amann R."/>
            <person name="Jetten M.S.M."/>
            <person name="Mascher T."/>
            <person name="Medema M.H."/>
            <person name="Devos D.P."/>
            <person name="Kaster A.-K."/>
            <person name="Ovreas L."/>
            <person name="Rohde M."/>
            <person name="Galperin M.Y."/>
            <person name="Jogler C."/>
        </authorList>
    </citation>
    <scope>NUCLEOTIDE SEQUENCE [LARGE SCALE GENOMIC DNA]</scope>
    <source>
        <strain evidence="14 15">Enr13</strain>
    </source>
</reference>
<feature type="binding site" evidence="12">
    <location>
        <position position="302"/>
    </location>
    <ligand>
        <name>K(+)</name>
        <dbReference type="ChEBI" id="CHEBI:29103"/>
    </ligand>
</feature>
<dbReference type="Gene3D" id="3.40.1190.20">
    <property type="match status" value="1"/>
</dbReference>
<evidence type="ECO:0000256" key="9">
    <source>
        <dbReference type="ARBA" id="ARBA00022842"/>
    </source>
</evidence>
<keyword evidence="9 12" id="KW-0460">Magnesium</keyword>
<dbReference type="RefSeq" id="WP_145387370.1">
    <property type="nucleotide sequence ID" value="NZ_CP037423.1"/>
</dbReference>
<sequence>MSSPVTTTHERSKPKIAVLGSINMDLVIRCDQLPRPGETVSARSMSEVPGGKGANQAVAAARCGGAVRMIGCVGDDGFGQKLLNNLLNESIDCSAVLTAQACESGLAIVSVENSGENAIIVIPGANARLSAEDIQRAESAFADCDVLMVQLETPQPTVLAGIQAAKRAGVKVILDPAPAATLSDELFDVDLICPNESEATAIVGGRLESIEDAAEIAKRLHAKGPAAVAITLAARGTMLYDGATIELIPSIKVDAVDTTAAGDAFAGAVAVRWAATGSLRQAIQWANLAGALAASRAGAQPSLPARQQIDSASS</sequence>
<evidence type="ECO:0000256" key="2">
    <source>
        <dbReference type="ARBA" id="ARBA00012035"/>
    </source>
</evidence>
<dbReference type="GO" id="GO:0005829">
    <property type="term" value="C:cytosol"/>
    <property type="evidence" value="ECO:0007669"/>
    <property type="project" value="TreeGrafter"/>
</dbReference>
<dbReference type="Pfam" id="PF00294">
    <property type="entry name" value="PfkB"/>
    <property type="match status" value="1"/>
</dbReference>
<dbReference type="InterPro" id="IPR002139">
    <property type="entry name" value="Ribo/fructo_kinase"/>
</dbReference>
<feature type="binding site" evidence="12">
    <location>
        <begin position="262"/>
        <end position="263"/>
    </location>
    <ligand>
        <name>ATP</name>
        <dbReference type="ChEBI" id="CHEBI:30616"/>
    </ligand>
</feature>
<dbReference type="UniPathway" id="UPA00916">
    <property type="reaction ID" value="UER00889"/>
</dbReference>
<evidence type="ECO:0000313" key="14">
    <source>
        <dbReference type="EMBL" id="QDV43311.1"/>
    </source>
</evidence>
<dbReference type="InterPro" id="IPR002173">
    <property type="entry name" value="Carboh/pur_kinase_PfkB_CS"/>
</dbReference>
<feature type="binding site" evidence="12">
    <location>
        <position position="298"/>
    </location>
    <ligand>
        <name>K(+)</name>
        <dbReference type="ChEBI" id="CHEBI:29103"/>
    </ligand>
</feature>
<evidence type="ECO:0000256" key="3">
    <source>
        <dbReference type="ARBA" id="ARBA00016943"/>
    </source>
</evidence>
<dbReference type="SUPFAM" id="SSF53613">
    <property type="entry name" value="Ribokinase-like"/>
    <property type="match status" value="1"/>
</dbReference>
<dbReference type="KEGG" id="snep:Enr13x_31660"/>
<evidence type="ECO:0000256" key="4">
    <source>
        <dbReference type="ARBA" id="ARBA00022679"/>
    </source>
</evidence>
<feature type="binding site" evidence="12">
    <location>
        <position position="296"/>
    </location>
    <ligand>
        <name>K(+)</name>
        <dbReference type="ChEBI" id="CHEBI:29103"/>
    </ligand>
</feature>
<dbReference type="PRINTS" id="PR00990">
    <property type="entry name" value="RIBOKINASE"/>
</dbReference>
<feature type="binding site" evidence="12">
    <location>
        <position position="287"/>
    </location>
    <ligand>
        <name>ATP</name>
        <dbReference type="ChEBI" id="CHEBI:30616"/>
    </ligand>
</feature>
<dbReference type="HAMAP" id="MF_01987">
    <property type="entry name" value="Ribokinase"/>
    <property type="match status" value="1"/>
</dbReference>
<comment type="subunit">
    <text evidence="12">Homodimer.</text>
</comment>
<dbReference type="GO" id="GO:0004747">
    <property type="term" value="F:ribokinase activity"/>
    <property type="evidence" value="ECO:0007669"/>
    <property type="project" value="UniProtKB-UniRule"/>
</dbReference>
<feature type="binding site" evidence="12">
    <location>
        <position position="195"/>
    </location>
    <ligand>
        <name>ATP</name>
        <dbReference type="ChEBI" id="CHEBI:30616"/>
    </ligand>
</feature>
<protein>
    <recommendedName>
        <fullName evidence="3 12">Ribokinase</fullName>
        <shortName evidence="12">RK</shortName>
        <ecNumber evidence="2 12">2.7.1.15</ecNumber>
    </recommendedName>
</protein>
<feature type="binding site" evidence="12">
    <location>
        <position position="263"/>
    </location>
    <ligand>
        <name>substrate</name>
    </ligand>
</feature>
<dbReference type="InterPro" id="IPR011877">
    <property type="entry name" value="Ribokinase"/>
</dbReference>
<evidence type="ECO:0000256" key="1">
    <source>
        <dbReference type="ARBA" id="ARBA00005380"/>
    </source>
</evidence>
<keyword evidence="10 12" id="KW-0630">Potassium</keyword>
<dbReference type="GO" id="GO:0019303">
    <property type="term" value="P:D-ribose catabolic process"/>
    <property type="evidence" value="ECO:0007669"/>
    <property type="project" value="UniProtKB-UniRule"/>
</dbReference>
<evidence type="ECO:0000259" key="13">
    <source>
        <dbReference type="Pfam" id="PF00294"/>
    </source>
</evidence>
<feature type="binding site" evidence="12">
    <location>
        <begin position="23"/>
        <end position="25"/>
    </location>
    <ligand>
        <name>substrate</name>
    </ligand>
</feature>
<keyword evidence="11 12" id="KW-0119">Carbohydrate metabolism</keyword>
<gene>
    <name evidence="14" type="primary">rbsK_2</name>
    <name evidence="12" type="synonym">rbsK</name>
    <name evidence="14" type="ORF">Enr13x_31660</name>
</gene>
<dbReference type="AlphaFoldDB" id="A0A518HR89"/>
<dbReference type="NCBIfam" id="TIGR02152">
    <property type="entry name" value="D_ribokin_bact"/>
    <property type="match status" value="1"/>
</dbReference>
<evidence type="ECO:0000256" key="7">
    <source>
        <dbReference type="ARBA" id="ARBA00022777"/>
    </source>
</evidence>
<comment type="cofactor">
    <cofactor evidence="12">
        <name>Mg(2+)</name>
        <dbReference type="ChEBI" id="CHEBI:18420"/>
    </cofactor>
    <text evidence="12">Requires a divalent cation, most likely magnesium in vivo, as an electrophilic catalyst to aid phosphoryl group transfer. It is the chelate of the metal and the nucleotide that is the actual substrate.</text>
</comment>
<feature type="binding site" evidence="12">
    <location>
        <position position="257"/>
    </location>
    <ligand>
        <name>K(+)</name>
        <dbReference type="ChEBI" id="CHEBI:29103"/>
    </ligand>
</feature>
<evidence type="ECO:0000256" key="8">
    <source>
        <dbReference type="ARBA" id="ARBA00022840"/>
    </source>
</evidence>
<keyword evidence="7 12" id="KW-0418">Kinase</keyword>
<evidence type="ECO:0000256" key="5">
    <source>
        <dbReference type="ARBA" id="ARBA00022723"/>
    </source>
</evidence>
<feature type="binding site" evidence="12">
    <location>
        <position position="152"/>
    </location>
    <ligand>
        <name>substrate</name>
    </ligand>
</feature>
<keyword evidence="4 12" id="KW-0808">Transferase</keyword>
<comment type="similarity">
    <text evidence="1">Belongs to the carbohydrate kinase pfkB family.</text>
</comment>
<comment type="caution">
    <text evidence="12">Lacks conserved residue(s) required for the propagation of feature annotation.</text>
</comment>
<keyword evidence="5 12" id="KW-0479">Metal-binding</keyword>
<comment type="catalytic activity">
    <reaction evidence="12">
        <text>D-ribose + ATP = D-ribose 5-phosphate + ADP + H(+)</text>
        <dbReference type="Rhea" id="RHEA:13697"/>
        <dbReference type="ChEBI" id="CHEBI:15378"/>
        <dbReference type="ChEBI" id="CHEBI:30616"/>
        <dbReference type="ChEBI" id="CHEBI:47013"/>
        <dbReference type="ChEBI" id="CHEBI:78346"/>
        <dbReference type="ChEBI" id="CHEBI:456216"/>
        <dbReference type="EC" id="2.7.1.15"/>
    </reaction>
</comment>
<evidence type="ECO:0000256" key="12">
    <source>
        <dbReference type="HAMAP-Rule" id="MF_01987"/>
    </source>
</evidence>
<dbReference type="OrthoDB" id="9775849at2"/>
<comment type="function">
    <text evidence="12">Catalyzes the phosphorylation of ribose at O-5 in a reaction requiring ATP and magnesium. The resulting D-ribose-5-phosphate can then be used either for sythesis of nucleotides, histidine, and tryptophan, or as a component of the pentose phosphate pathway.</text>
</comment>
<dbReference type="PANTHER" id="PTHR10584:SF166">
    <property type="entry name" value="RIBOKINASE"/>
    <property type="match status" value="1"/>
</dbReference>
<dbReference type="GO" id="GO:0046872">
    <property type="term" value="F:metal ion binding"/>
    <property type="evidence" value="ECO:0007669"/>
    <property type="project" value="UniProtKB-KW"/>
</dbReference>
<dbReference type="GO" id="GO:0005524">
    <property type="term" value="F:ATP binding"/>
    <property type="evidence" value="ECO:0007669"/>
    <property type="project" value="UniProtKB-UniRule"/>
</dbReference>
<organism evidence="14 15">
    <name type="scientific">Stieleria neptunia</name>
    <dbReference type="NCBI Taxonomy" id="2527979"/>
    <lineage>
        <taxon>Bacteria</taxon>
        <taxon>Pseudomonadati</taxon>
        <taxon>Planctomycetota</taxon>
        <taxon>Planctomycetia</taxon>
        <taxon>Pirellulales</taxon>
        <taxon>Pirellulaceae</taxon>
        <taxon>Stieleria</taxon>
    </lineage>
</organism>
<evidence type="ECO:0000256" key="11">
    <source>
        <dbReference type="ARBA" id="ARBA00023277"/>
    </source>
</evidence>
<comment type="similarity">
    <text evidence="12">Belongs to the carbohydrate kinase PfkB family. Ribokinase subfamily.</text>
</comment>
<comment type="pathway">
    <text evidence="12">Carbohydrate metabolism; D-ribose degradation; D-ribose 5-phosphate from beta-D-ribopyranose: step 2/2.</text>
</comment>
<feature type="binding site" evidence="12">
    <location>
        <position position="293"/>
    </location>
    <ligand>
        <name>K(+)</name>
        <dbReference type="ChEBI" id="CHEBI:29103"/>
    </ligand>
</feature>
<evidence type="ECO:0000256" key="6">
    <source>
        <dbReference type="ARBA" id="ARBA00022741"/>
    </source>
</evidence>
<dbReference type="EMBL" id="CP037423">
    <property type="protein sequence ID" value="QDV43311.1"/>
    <property type="molecule type" value="Genomic_DNA"/>
</dbReference>
<proteinExistence type="inferred from homology"/>
<dbReference type="Proteomes" id="UP000319004">
    <property type="component" value="Chromosome"/>
</dbReference>
<dbReference type="PANTHER" id="PTHR10584">
    <property type="entry name" value="SUGAR KINASE"/>
    <property type="match status" value="1"/>
</dbReference>
<feature type="binding site" evidence="12">
    <location>
        <begin position="51"/>
        <end position="55"/>
    </location>
    <ligand>
        <name>substrate</name>
    </ligand>
</feature>
<dbReference type="InterPro" id="IPR011611">
    <property type="entry name" value="PfkB_dom"/>
</dbReference>
<feature type="active site" description="Proton acceptor" evidence="12">
    <location>
        <position position="263"/>
    </location>
</feature>
<comment type="activity regulation">
    <text evidence="12">Activated by a monovalent cation that binds near, but not in, the active site. The most likely occupant of the site in vivo is potassium. Ion binding induces a conformational change that may alter substrate affinity.</text>
</comment>
<comment type="subcellular location">
    <subcellularLocation>
        <location evidence="12">Cytoplasm</location>
    </subcellularLocation>
</comment>
<dbReference type="InterPro" id="IPR029056">
    <property type="entry name" value="Ribokinase-like"/>
</dbReference>
<feature type="binding site" evidence="12">
    <location>
        <position position="259"/>
    </location>
    <ligand>
        <name>K(+)</name>
        <dbReference type="ChEBI" id="CHEBI:29103"/>
    </ligand>
</feature>
<keyword evidence="8 12" id="KW-0067">ATP-binding</keyword>
<dbReference type="EC" id="2.7.1.15" evidence="2 12"/>